<organism evidence="1 2">
    <name type="scientific">Portunus trituberculatus</name>
    <name type="common">Swimming crab</name>
    <name type="synonym">Neptunus trituberculatus</name>
    <dbReference type="NCBI Taxonomy" id="210409"/>
    <lineage>
        <taxon>Eukaryota</taxon>
        <taxon>Metazoa</taxon>
        <taxon>Ecdysozoa</taxon>
        <taxon>Arthropoda</taxon>
        <taxon>Crustacea</taxon>
        <taxon>Multicrustacea</taxon>
        <taxon>Malacostraca</taxon>
        <taxon>Eumalacostraca</taxon>
        <taxon>Eucarida</taxon>
        <taxon>Decapoda</taxon>
        <taxon>Pleocyemata</taxon>
        <taxon>Brachyura</taxon>
        <taxon>Eubrachyura</taxon>
        <taxon>Portunoidea</taxon>
        <taxon>Portunidae</taxon>
        <taxon>Portuninae</taxon>
        <taxon>Portunus</taxon>
    </lineage>
</organism>
<gene>
    <name evidence="1" type="ORF">E2C01_016388</name>
</gene>
<evidence type="ECO:0000313" key="1">
    <source>
        <dbReference type="EMBL" id="MPC23344.1"/>
    </source>
</evidence>
<accession>A0A5B7DQM2</accession>
<dbReference type="Proteomes" id="UP000324222">
    <property type="component" value="Unassembled WGS sequence"/>
</dbReference>
<dbReference type="AlphaFoldDB" id="A0A5B7DQM2"/>
<evidence type="ECO:0000313" key="2">
    <source>
        <dbReference type="Proteomes" id="UP000324222"/>
    </source>
</evidence>
<reference evidence="1 2" key="1">
    <citation type="submission" date="2019-05" db="EMBL/GenBank/DDBJ databases">
        <title>Another draft genome of Portunus trituberculatus and its Hox gene families provides insights of decapod evolution.</title>
        <authorList>
            <person name="Jeong J.-H."/>
            <person name="Song I."/>
            <person name="Kim S."/>
            <person name="Choi T."/>
            <person name="Kim D."/>
            <person name="Ryu S."/>
            <person name="Kim W."/>
        </authorList>
    </citation>
    <scope>NUCLEOTIDE SEQUENCE [LARGE SCALE GENOMIC DNA]</scope>
    <source>
        <tissue evidence="1">Muscle</tissue>
    </source>
</reference>
<proteinExistence type="predicted"/>
<name>A0A5B7DQM2_PORTR</name>
<dbReference type="EMBL" id="VSRR010001194">
    <property type="protein sequence ID" value="MPC23344.1"/>
    <property type="molecule type" value="Genomic_DNA"/>
</dbReference>
<keyword evidence="2" id="KW-1185">Reference proteome</keyword>
<protein>
    <submittedName>
        <fullName evidence="1">Uncharacterized protein</fullName>
    </submittedName>
</protein>
<sequence length="69" mass="7531">MTHKMTQKDGIYSYTCTLTQFGGRFCVSACVSVPRPHAICGDARVACVVSHAAVTVEAYIRAVGRRLLR</sequence>
<comment type="caution">
    <text evidence="1">The sequence shown here is derived from an EMBL/GenBank/DDBJ whole genome shotgun (WGS) entry which is preliminary data.</text>
</comment>